<dbReference type="GO" id="GO:0030964">
    <property type="term" value="C:NADH dehydrogenase complex"/>
    <property type="evidence" value="ECO:0007669"/>
    <property type="project" value="TreeGrafter"/>
</dbReference>
<proteinExistence type="inferred from homology"/>
<protein>
    <recommendedName>
        <fullName evidence="3 9">NADH-ubiquinone oxidoreductase chain 3</fullName>
        <ecNumber evidence="9">7.1.1.2</ecNumber>
    </recommendedName>
</protein>
<dbReference type="GO" id="GO:0008137">
    <property type="term" value="F:NADH dehydrogenase (ubiquinone) activity"/>
    <property type="evidence" value="ECO:0007669"/>
    <property type="project" value="UniProtKB-UniRule"/>
</dbReference>
<organism evidence="10">
    <name type="scientific">Perga condei</name>
    <dbReference type="NCBI Taxonomy" id="32411"/>
    <lineage>
        <taxon>Eukaryota</taxon>
        <taxon>Metazoa</taxon>
        <taxon>Ecdysozoa</taxon>
        <taxon>Arthropoda</taxon>
        <taxon>Hexapoda</taxon>
        <taxon>Insecta</taxon>
        <taxon>Pterygota</taxon>
        <taxon>Neoptera</taxon>
        <taxon>Endopterygota</taxon>
        <taxon>Hymenoptera</taxon>
        <taxon>Tenthredinoidea</taxon>
        <taxon>Pergidae</taxon>
        <taxon>Perginae</taxon>
        <taxon>Perga</taxon>
    </lineage>
</organism>
<keyword evidence="9" id="KW-0830">Ubiquinone</keyword>
<dbReference type="GO" id="GO:0031966">
    <property type="term" value="C:mitochondrial membrane"/>
    <property type="evidence" value="ECO:0007669"/>
    <property type="project" value="UniProtKB-SubCell"/>
</dbReference>
<dbReference type="InterPro" id="IPR038430">
    <property type="entry name" value="NDAH_ubi_oxred_su3_sf"/>
</dbReference>
<keyword evidence="5 9" id="KW-0812">Transmembrane</keyword>
<dbReference type="Pfam" id="PF00507">
    <property type="entry name" value="Oxidored_q4"/>
    <property type="match status" value="1"/>
</dbReference>
<dbReference type="PANTHER" id="PTHR11058">
    <property type="entry name" value="NADH-UBIQUINONE OXIDOREDUCTASE CHAIN 3"/>
    <property type="match status" value="1"/>
</dbReference>
<dbReference type="EC" id="7.1.1.2" evidence="9"/>
<evidence type="ECO:0000256" key="3">
    <source>
        <dbReference type="ARBA" id="ARBA00021007"/>
    </source>
</evidence>
<comment type="function">
    <text evidence="9">Core subunit of the mitochondrial membrane respiratory chain NADH dehydrogenase (Complex I) which catalyzes electron transfer from NADH through the respiratory chain, using ubiquinone as an electron acceptor. Essential for the catalytic activity of complex I.</text>
</comment>
<accession>Q5EQN8</accession>
<reference evidence="10" key="1">
    <citation type="journal article" date="2005" name="Mol. Phylogenet. Evol.">
        <title>The position of the Hymenoptera within the Holometabola as inferred from the mitochondrial genome of Perga condei (Hymenoptera: Symphyta: Pergidae).</title>
        <authorList>
            <person name="Castro L.R."/>
            <person name="Dowton M."/>
        </authorList>
    </citation>
    <scope>NUCLEOTIDE SEQUENCE</scope>
</reference>
<keyword evidence="4 9" id="KW-0813">Transport</keyword>
<keyword evidence="9" id="KW-0679">Respiratory chain</keyword>
<evidence type="ECO:0000256" key="6">
    <source>
        <dbReference type="ARBA" id="ARBA00022989"/>
    </source>
</evidence>
<evidence type="ECO:0000256" key="4">
    <source>
        <dbReference type="ARBA" id="ARBA00022448"/>
    </source>
</evidence>
<feature type="transmembrane region" description="Helical" evidence="9">
    <location>
        <begin position="86"/>
        <end position="106"/>
    </location>
</feature>
<name>Q5EQN8_9HYME</name>
<keyword evidence="9" id="KW-0249">Electron transport</keyword>
<evidence type="ECO:0000256" key="8">
    <source>
        <dbReference type="ARBA" id="ARBA00049551"/>
    </source>
</evidence>
<evidence type="ECO:0000256" key="1">
    <source>
        <dbReference type="ARBA" id="ARBA00004370"/>
    </source>
</evidence>
<comment type="catalytic activity">
    <reaction evidence="8 9">
        <text>a ubiquinone + NADH + 5 H(+)(in) = a ubiquinol + NAD(+) + 4 H(+)(out)</text>
        <dbReference type="Rhea" id="RHEA:29091"/>
        <dbReference type="Rhea" id="RHEA-COMP:9565"/>
        <dbReference type="Rhea" id="RHEA-COMP:9566"/>
        <dbReference type="ChEBI" id="CHEBI:15378"/>
        <dbReference type="ChEBI" id="CHEBI:16389"/>
        <dbReference type="ChEBI" id="CHEBI:17976"/>
        <dbReference type="ChEBI" id="CHEBI:57540"/>
        <dbReference type="ChEBI" id="CHEBI:57945"/>
        <dbReference type="EC" id="7.1.1.2"/>
    </reaction>
</comment>
<keyword evidence="9" id="KW-0520">NAD</keyword>
<keyword evidence="6 9" id="KW-1133">Transmembrane helix</keyword>
<dbReference type="EMBL" id="AY787816">
    <property type="protein sequence ID" value="AAV49052.1"/>
    <property type="molecule type" value="Genomic_DNA"/>
</dbReference>
<gene>
    <name evidence="10" type="primary">ND3</name>
</gene>
<evidence type="ECO:0000256" key="7">
    <source>
        <dbReference type="ARBA" id="ARBA00023136"/>
    </source>
</evidence>
<evidence type="ECO:0000256" key="2">
    <source>
        <dbReference type="ARBA" id="ARBA00008472"/>
    </source>
</evidence>
<keyword evidence="9 10" id="KW-0496">Mitochondrion</keyword>
<dbReference type="PANTHER" id="PTHR11058:SF9">
    <property type="entry name" value="NADH-UBIQUINONE OXIDOREDUCTASE CHAIN 3"/>
    <property type="match status" value="1"/>
</dbReference>
<keyword evidence="7 9" id="KW-0472">Membrane</keyword>
<comment type="subcellular location">
    <subcellularLocation>
        <location evidence="1">Membrane</location>
    </subcellularLocation>
    <subcellularLocation>
        <location evidence="9">Mitochondrion membrane</location>
        <topology evidence="9">Multi-pass membrane protein</topology>
    </subcellularLocation>
</comment>
<comment type="similarity">
    <text evidence="2 9">Belongs to the complex I subunit 3 family.</text>
</comment>
<sequence length="117" mass="13823">MILIMYMSMLTLFISLLIMMLASLISKKSFYDREKSSPFECGFDPKTHARLPFSIHFFLIALIFVIFDVEITLILPMIKSMYMSNIFTWSNSVMLFLTILLLGLYYEWNYGALNWFN</sequence>
<dbReference type="Gene3D" id="1.20.58.1610">
    <property type="entry name" value="NADH:ubiquinone/plastoquinone oxidoreductase, chain 3"/>
    <property type="match status" value="1"/>
</dbReference>
<evidence type="ECO:0000256" key="5">
    <source>
        <dbReference type="ARBA" id="ARBA00022692"/>
    </source>
</evidence>
<evidence type="ECO:0000256" key="9">
    <source>
        <dbReference type="RuleBase" id="RU003640"/>
    </source>
</evidence>
<dbReference type="AlphaFoldDB" id="Q5EQN8"/>
<evidence type="ECO:0000313" key="10">
    <source>
        <dbReference type="EMBL" id="AAV49052.1"/>
    </source>
</evidence>
<keyword evidence="9" id="KW-1278">Translocase</keyword>
<feature type="transmembrane region" description="Helical" evidence="9">
    <location>
        <begin position="53"/>
        <end position="74"/>
    </location>
</feature>
<geneLocation type="mitochondrion" evidence="10"/>
<dbReference type="InterPro" id="IPR000440">
    <property type="entry name" value="NADH_UbQ/plastoQ_OxRdtase_su3"/>
</dbReference>